<dbReference type="EMBL" id="CM000626">
    <property type="protein sequence ID" value="EEC43897.1"/>
    <property type="molecule type" value="Genomic_DNA"/>
</dbReference>
<sequence>MATLVSLSANTHARAAHRVGFDTDSRQIHVDNCATRSITNVESDCVGPMKPITRKVKGIGGVQVTNMFEVTIEWTIEDDHGKRHKIRLPKSFLIPSSPTRLLSPQHWSQTSRDIRPLPRGTRCITYDDCIVLEWEQRKHRRTILLDARGSNVATFTTASGYEKFNAFCTECSVDDDTFNSEPLILNSSTASNSKEGDNDDLDDQQEVHVKFDDKIEDFTGPSGELRNGPLSTNFSLDGPAQTGDADGMDPVTTIIEDEGDVETQGNPSALFLRWHHRLGHASMTKIRMLAKVGLHSKALAD</sequence>
<keyword evidence="2" id="KW-1185">Reference proteome</keyword>
<dbReference type="OrthoDB" id="41786at2759"/>
<dbReference type="KEGG" id="pti:PHATRDRAFT_40525"/>
<name>B7GBS2_PHATC</name>
<protein>
    <recommendedName>
        <fullName evidence="3">GAG-pre-integrase domain-containing protein</fullName>
    </recommendedName>
</protein>
<gene>
    <name evidence="1" type="ORF">PHATRDRAFT_40525</name>
</gene>
<dbReference type="RefSeq" id="XP_002184498.1">
    <property type="nucleotide sequence ID" value="XM_002184462.1"/>
</dbReference>
<dbReference type="InParanoid" id="B7GBS2"/>
<accession>B7GBS2</accession>
<evidence type="ECO:0008006" key="3">
    <source>
        <dbReference type="Google" id="ProtNLM"/>
    </source>
</evidence>
<dbReference type="GeneID" id="7198339"/>
<dbReference type="AlphaFoldDB" id="B7GBS2"/>
<proteinExistence type="predicted"/>
<dbReference type="HOGENOM" id="CLU_010444_0_0_1"/>
<reference evidence="2" key="2">
    <citation type="submission" date="2008-08" db="EMBL/GenBank/DDBJ databases">
        <authorList>
            <consortium name="Diatom Consortium"/>
            <person name="Grigoriev I."/>
            <person name="Grimwood J."/>
            <person name="Kuo A."/>
            <person name="Otillar R.P."/>
            <person name="Salamov A."/>
            <person name="Detter J.C."/>
            <person name="Lindquist E."/>
            <person name="Shapiro H."/>
            <person name="Lucas S."/>
            <person name="Glavina del Rio T."/>
            <person name="Pitluck S."/>
            <person name="Rokhsar D."/>
            <person name="Bowler C."/>
        </authorList>
    </citation>
    <scope>GENOME REANNOTATION</scope>
    <source>
        <strain evidence="2">CCAP 1055/1</strain>
    </source>
</reference>
<evidence type="ECO:0000313" key="2">
    <source>
        <dbReference type="Proteomes" id="UP000000759"/>
    </source>
</evidence>
<reference evidence="1 2" key="1">
    <citation type="journal article" date="2008" name="Nature">
        <title>The Phaeodactylum genome reveals the evolutionary history of diatom genomes.</title>
        <authorList>
            <person name="Bowler C."/>
            <person name="Allen A.E."/>
            <person name="Badger J.H."/>
            <person name="Grimwood J."/>
            <person name="Jabbari K."/>
            <person name="Kuo A."/>
            <person name="Maheswari U."/>
            <person name="Martens C."/>
            <person name="Maumus F."/>
            <person name="Otillar R.P."/>
            <person name="Rayko E."/>
            <person name="Salamov A."/>
            <person name="Vandepoele K."/>
            <person name="Beszteri B."/>
            <person name="Gruber A."/>
            <person name="Heijde M."/>
            <person name="Katinka M."/>
            <person name="Mock T."/>
            <person name="Valentin K."/>
            <person name="Verret F."/>
            <person name="Berges J.A."/>
            <person name="Brownlee C."/>
            <person name="Cadoret J.P."/>
            <person name="Chiovitti A."/>
            <person name="Choi C.J."/>
            <person name="Coesel S."/>
            <person name="De Martino A."/>
            <person name="Detter J.C."/>
            <person name="Durkin C."/>
            <person name="Falciatore A."/>
            <person name="Fournet J."/>
            <person name="Haruta M."/>
            <person name="Huysman M.J."/>
            <person name="Jenkins B.D."/>
            <person name="Jiroutova K."/>
            <person name="Jorgensen R.E."/>
            <person name="Joubert Y."/>
            <person name="Kaplan A."/>
            <person name="Kroger N."/>
            <person name="Kroth P.G."/>
            <person name="La Roche J."/>
            <person name="Lindquist E."/>
            <person name="Lommer M."/>
            <person name="Martin-Jezequel V."/>
            <person name="Lopez P.J."/>
            <person name="Lucas S."/>
            <person name="Mangogna M."/>
            <person name="McGinnis K."/>
            <person name="Medlin L.K."/>
            <person name="Montsant A."/>
            <person name="Oudot-Le Secq M.P."/>
            <person name="Napoli C."/>
            <person name="Obornik M."/>
            <person name="Parker M.S."/>
            <person name="Petit J.L."/>
            <person name="Porcel B.M."/>
            <person name="Poulsen N."/>
            <person name="Robison M."/>
            <person name="Rychlewski L."/>
            <person name="Rynearson T.A."/>
            <person name="Schmutz J."/>
            <person name="Shapiro H."/>
            <person name="Siaut M."/>
            <person name="Stanley M."/>
            <person name="Sussman M.R."/>
            <person name="Taylor A.R."/>
            <person name="Vardi A."/>
            <person name="von Dassow P."/>
            <person name="Vyverman W."/>
            <person name="Willis A."/>
            <person name="Wyrwicz L.S."/>
            <person name="Rokhsar D.S."/>
            <person name="Weissenbach J."/>
            <person name="Armbrust E.V."/>
            <person name="Green B.R."/>
            <person name="Van de Peer Y."/>
            <person name="Grigoriev I.V."/>
        </authorList>
    </citation>
    <scope>NUCLEOTIDE SEQUENCE [LARGE SCALE GENOMIC DNA]</scope>
    <source>
        <strain evidence="1 2">CCAP 1055/1</strain>
    </source>
</reference>
<dbReference type="PaxDb" id="2850-Phatr40525"/>
<organism evidence="1 2">
    <name type="scientific">Phaeodactylum tricornutum (strain CCAP 1055/1)</name>
    <dbReference type="NCBI Taxonomy" id="556484"/>
    <lineage>
        <taxon>Eukaryota</taxon>
        <taxon>Sar</taxon>
        <taxon>Stramenopiles</taxon>
        <taxon>Ochrophyta</taxon>
        <taxon>Bacillariophyta</taxon>
        <taxon>Bacillariophyceae</taxon>
        <taxon>Bacillariophycidae</taxon>
        <taxon>Naviculales</taxon>
        <taxon>Phaeodactylaceae</taxon>
        <taxon>Phaeodactylum</taxon>
    </lineage>
</organism>
<evidence type="ECO:0000313" key="1">
    <source>
        <dbReference type="EMBL" id="EEC43897.1"/>
    </source>
</evidence>
<dbReference type="Proteomes" id="UP000000759">
    <property type="component" value="Chromosome 24"/>
</dbReference>